<dbReference type="RefSeq" id="XP_065648513.1">
    <property type="nucleotide sequence ID" value="XM_065792441.1"/>
</dbReference>
<organism evidence="2 3">
    <name type="scientific">Hydra vulgaris</name>
    <name type="common">Hydra</name>
    <name type="synonym">Hydra attenuata</name>
    <dbReference type="NCBI Taxonomy" id="6087"/>
    <lineage>
        <taxon>Eukaryota</taxon>
        <taxon>Metazoa</taxon>
        <taxon>Cnidaria</taxon>
        <taxon>Hydrozoa</taxon>
        <taxon>Hydroidolina</taxon>
        <taxon>Anthoathecata</taxon>
        <taxon>Aplanulata</taxon>
        <taxon>Hydridae</taxon>
        <taxon>Hydra</taxon>
    </lineage>
</organism>
<sequence>MAKGTPSMKRQCWLVLIFLNLNVVANKDKHHLKKQKRDSVATLPDKISSLMTDEIKTGTQFESLGCIFEVAKDDCKTTFLPKQSSCQGMTVPKFFQYFYRESNIKNLTYDFIPMRILQVDRFIMDQCLGEVDIESTAKEGFQIIKGKMKLFDGKVLTTFYYKEVSGLPDFEKFSIEISGNVIIGKHIAPISLIKKKNSLEAQISIRLTSMTALDFYQSLTNKALLDKRSLIDTHIFSDANMQDPLLTGYIGVNGDFEIVLKGEIQHAVLGAIFLSVVVQKPVDSATGVALVASINNIKPNLVLSIATGRSLETFPIMKGVVSDLVLEFSNEDLYNIRDDNVNMVLDKYISGDKNISKGAKIKLHLPSDKIIQRVKEPNKILVQIYLIDGSFSLKFPDKLLFDLASVTNNLIPKVPVALFSKVFQVSPEVLITKFIFDIMTKDINVKCLAPEELIMGKDLMAVKNAEFEITHKRNESWKFEMHARKKIAGTYMDVSLEKKKDHYLFLGKIDKITTKQLATNFGAKQVGEATIGQIEFLNYDLLDVRVDADFNEDMKLHFVGNPLFFNYNSSKFEGYVLDVNGARKMIFGLVLNDFRMDDFIQRCYQKDLNQVKWISKLSATLMISNTDDMKGITFVTPEFKNKVSLRKGVTFSSLIPIPESCHGERICEFAKEKVIPGTKLSIDGDISKGGLLLRAPYRGNGFEIGKNVVLTQARFLIKVADKSEITIAGIIAIKNPSLIFEALVSMGSTGELIITLHLVDTWKNPFGFSFISFTNVVMTAALHSEVMINKLYMKATMHFGKYVNEINQQRDLVSSEITSDVIISVQPMIHLDDYFYGQIHTINMVDFAKAFYREVVMLKVIKDVKFPDGLKYGYTTNVKSTHINHLNIDLTSGSGLMFYGKLKVLSMNLICFINVTNADVILTANMPPMLIGQDLVYLQRNQDDQENGGKLVITLNNEEFKVEIKTYVELLGVGANVNILIDDKGIKFVLHGKIFNLVMGNVTVFAPLENDNLIASVFQVSSCFLSSVANINAESANIISDVADETAKALKESEERIADSVFFYNQAHAKFVKWTSKLKAYRDAIEKRSLELDYIAELLETPCVMQCKKVCIGGPSINEHWKKMRSRWISSPEWEPCKRKIYDVACLANCKGKQVYKEVEANKKKNIEEVLLNSMSIISQILDNTKLFVEKSKDLINSTVLVAQQVQKVTGAGKEAMEAIANFSKSNIIEIHDICFDMSLQKAVTTYFTLTIDATLGQRKRLNMDVFAKLDAGFEKNIAAAIAEQLFPGIGVIKSDINDALLNFEDVIIKKEDLKAFAKESEIQEQNLEAMIETPEEDNPGEDTPSKNAVFLSEITRDPEYIRKQLYSKTSLLTIRDDLTLDAFEYDSPWSFSQEDSPFTPFKNEEKLETKDNILGSDIYIYPDTPEDPNDPDKCSKTRGLVSNYAIVSQIVNSLLEKLKNLKDHFAAEVKSYIANINQIERNIIHNCKQNKVGDEKTADALFFVYKLRNGTSKWIHNVEQQIATQDRETLRMLRKSFSDVINTDKQMDIQKFLENMKIATTAASKRYAAQAKHAAKTLTSVTFESATKIVEDLLTGVGGTLSSKKSAIDNLHDNVLFLSKQIPCATLSR</sequence>
<reference evidence="3" key="1">
    <citation type="submission" date="2025-08" db="UniProtKB">
        <authorList>
            <consortium name="RefSeq"/>
        </authorList>
    </citation>
    <scope>IDENTIFICATION</scope>
</reference>
<feature type="chain" id="PRO_5047514903" evidence="1">
    <location>
        <begin position="28"/>
        <end position="1630"/>
    </location>
</feature>
<protein>
    <submittedName>
        <fullName evidence="3">Uncharacterized protein LOC101234739 isoform X2</fullName>
    </submittedName>
</protein>
<evidence type="ECO:0000256" key="1">
    <source>
        <dbReference type="SAM" id="SignalP"/>
    </source>
</evidence>
<dbReference type="Proteomes" id="UP001652625">
    <property type="component" value="Chromosome 03"/>
</dbReference>
<keyword evidence="2" id="KW-1185">Reference proteome</keyword>
<accession>A0ABM4BHM1</accession>
<feature type="signal peptide" evidence="1">
    <location>
        <begin position="1"/>
        <end position="27"/>
    </location>
</feature>
<gene>
    <name evidence="3" type="primary">LOC101234739</name>
</gene>
<dbReference type="GeneID" id="101234739"/>
<keyword evidence="1" id="KW-0732">Signal</keyword>
<name>A0ABM4BHM1_HYDVU</name>
<proteinExistence type="predicted"/>
<evidence type="ECO:0000313" key="3">
    <source>
        <dbReference type="RefSeq" id="XP_065648513.1"/>
    </source>
</evidence>
<evidence type="ECO:0000313" key="2">
    <source>
        <dbReference type="Proteomes" id="UP001652625"/>
    </source>
</evidence>